<dbReference type="OrthoDB" id="2940308at2759"/>
<sequence length="218" mass="24010">MKWTYTPRRFPISGLTCPYPTLLLGGPLSDGDHRVQYPFSPPCLERVQCIPLPSDLHPLPSPVSALFPLIITLPLHPETALRLSSVAISANSIHIHDTTSHIGDISTPGGAYSALDIVNFVSNLARQNISLSTFHQLSDQLRERVELSFKTRYFREGRGVSANGVWATFLNGQETIIGPKGADLMLGNICIWGLEFCPICGDWILHVADPSVAYFERS</sequence>
<gene>
    <name evidence="1" type="ORF">K443DRAFT_469119</name>
</gene>
<keyword evidence="2" id="KW-1185">Reference proteome</keyword>
<proteinExistence type="predicted"/>
<reference evidence="1 2" key="1">
    <citation type="submission" date="2014-04" db="EMBL/GenBank/DDBJ databases">
        <authorList>
            <consortium name="DOE Joint Genome Institute"/>
            <person name="Kuo A."/>
            <person name="Kohler A."/>
            <person name="Nagy L.G."/>
            <person name="Floudas D."/>
            <person name="Copeland A."/>
            <person name="Barry K.W."/>
            <person name="Cichocki N."/>
            <person name="Veneault-Fourrey C."/>
            <person name="LaButti K."/>
            <person name="Lindquist E.A."/>
            <person name="Lipzen A."/>
            <person name="Lundell T."/>
            <person name="Morin E."/>
            <person name="Murat C."/>
            <person name="Sun H."/>
            <person name="Tunlid A."/>
            <person name="Henrissat B."/>
            <person name="Grigoriev I.V."/>
            <person name="Hibbett D.S."/>
            <person name="Martin F."/>
            <person name="Nordberg H.P."/>
            <person name="Cantor M.N."/>
            <person name="Hua S.X."/>
        </authorList>
    </citation>
    <scope>NUCLEOTIDE SEQUENCE [LARGE SCALE GENOMIC DNA]</scope>
    <source>
        <strain evidence="1 2">LaAM-08-1</strain>
    </source>
</reference>
<organism evidence="1 2">
    <name type="scientific">Laccaria amethystina LaAM-08-1</name>
    <dbReference type="NCBI Taxonomy" id="1095629"/>
    <lineage>
        <taxon>Eukaryota</taxon>
        <taxon>Fungi</taxon>
        <taxon>Dikarya</taxon>
        <taxon>Basidiomycota</taxon>
        <taxon>Agaricomycotina</taxon>
        <taxon>Agaricomycetes</taxon>
        <taxon>Agaricomycetidae</taxon>
        <taxon>Agaricales</taxon>
        <taxon>Agaricineae</taxon>
        <taxon>Hydnangiaceae</taxon>
        <taxon>Laccaria</taxon>
    </lineage>
</organism>
<dbReference type="HOGENOM" id="CLU_1267079_0_0_1"/>
<name>A0A0C9XFC4_9AGAR</name>
<dbReference type="AlphaFoldDB" id="A0A0C9XFC4"/>
<reference evidence="2" key="2">
    <citation type="submission" date="2015-01" db="EMBL/GenBank/DDBJ databases">
        <title>Evolutionary Origins and Diversification of the Mycorrhizal Mutualists.</title>
        <authorList>
            <consortium name="DOE Joint Genome Institute"/>
            <consortium name="Mycorrhizal Genomics Consortium"/>
            <person name="Kohler A."/>
            <person name="Kuo A."/>
            <person name="Nagy L.G."/>
            <person name="Floudas D."/>
            <person name="Copeland A."/>
            <person name="Barry K.W."/>
            <person name="Cichocki N."/>
            <person name="Veneault-Fourrey C."/>
            <person name="LaButti K."/>
            <person name="Lindquist E.A."/>
            <person name="Lipzen A."/>
            <person name="Lundell T."/>
            <person name="Morin E."/>
            <person name="Murat C."/>
            <person name="Riley R."/>
            <person name="Ohm R."/>
            <person name="Sun H."/>
            <person name="Tunlid A."/>
            <person name="Henrissat B."/>
            <person name="Grigoriev I.V."/>
            <person name="Hibbett D.S."/>
            <person name="Martin F."/>
        </authorList>
    </citation>
    <scope>NUCLEOTIDE SEQUENCE [LARGE SCALE GENOMIC DNA]</scope>
    <source>
        <strain evidence="2">LaAM-08-1</strain>
    </source>
</reference>
<dbReference type="EMBL" id="KN838578">
    <property type="protein sequence ID" value="KIK03591.1"/>
    <property type="molecule type" value="Genomic_DNA"/>
</dbReference>
<protein>
    <submittedName>
        <fullName evidence="1">Uncharacterized protein</fullName>
    </submittedName>
</protein>
<evidence type="ECO:0000313" key="2">
    <source>
        <dbReference type="Proteomes" id="UP000054477"/>
    </source>
</evidence>
<evidence type="ECO:0000313" key="1">
    <source>
        <dbReference type="EMBL" id="KIK03591.1"/>
    </source>
</evidence>
<accession>A0A0C9XFC4</accession>
<dbReference type="Proteomes" id="UP000054477">
    <property type="component" value="Unassembled WGS sequence"/>
</dbReference>